<comment type="caution">
    <text evidence="2">The sequence shown here is derived from an EMBL/GenBank/DDBJ whole genome shotgun (WGS) entry which is preliminary data.</text>
</comment>
<proteinExistence type="predicted"/>
<evidence type="ECO:0000259" key="1">
    <source>
        <dbReference type="PROSITE" id="PS51186"/>
    </source>
</evidence>
<evidence type="ECO:0000313" key="2">
    <source>
        <dbReference type="EMBL" id="MCI0129307.1"/>
    </source>
</evidence>
<organism evidence="2 3">
    <name type="scientific">Paradevosia shaoguanensis</name>
    <dbReference type="NCBI Taxonomy" id="1335043"/>
    <lineage>
        <taxon>Bacteria</taxon>
        <taxon>Pseudomonadati</taxon>
        <taxon>Pseudomonadota</taxon>
        <taxon>Alphaproteobacteria</taxon>
        <taxon>Hyphomicrobiales</taxon>
        <taxon>Devosiaceae</taxon>
        <taxon>Paradevosia</taxon>
    </lineage>
</organism>
<evidence type="ECO:0000313" key="3">
    <source>
        <dbReference type="Proteomes" id="UP001156140"/>
    </source>
</evidence>
<dbReference type="Pfam" id="PF00583">
    <property type="entry name" value="Acetyltransf_1"/>
    <property type="match status" value="1"/>
</dbReference>
<dbReference type="RefSeq" id="WP_281737226.1">
    <property type="nucleotide sequence ID" value="NZ_JAKETQ010000004.1"/>
</dbReference>
<dbReference type="InterPro" id="IPR000182">
    <property type="entry name" value="GNAT_dom"/>
</dbReference>
<dbReference type="CDD" id="cd04301">
    <property type="entry name" value="NAT_SF"/>
    <property type="match status" value="1"/>
</dbReference>
<dbReference type="Proteomes" id="UP001156140">
    <property type="component" value="Unassembled WGS sequence"/>
</dbReference>
<dbReference type="Gene3D" id="3.40.630.30">
    <property type="match status" value="1"/>
</dbReference>
<gene>
    <name evidence="2" type="ORF">ML536_20935</name>
</gene>
<dbReference type="AlphaFoldDB" id="A0AA41QQS6"/>
<dbReference type="SUPFAM" id="SSF55729">
    <property type="entry name" value="Acyl-CoA N-acyltransferases (Nat)"/>
    <property type="match status" value="1"/>
</dbReference>
<sequence>MTATVSKKLDFRPVTAANAADFEALFMAPGGPKFCWCMVWRATAAEGRGQNTSSEKRHDQMLARIAGGMPVGLLAYDASLPVAWVSIAPKATYQRLKGPDPSPGEVVWSLACMFARRQWRGQGIAHQLIAAAVAYARSKGANVVEAYPVAPDAPSYRFMGFVPAFERAGFEAAGMAGKRRHVMRLSMGR</sequence>
<feature type="domain" description="N-acetyltransferase" evidence="1">
    <location>
        <begin position="9"/>
        <end position="188"/>
    </location>
</feature>
<accession>A0AA41QQS6</accession>
<dbReference type="GO" id="GO:0016747">
    <property type="term" value="F:acyltransferase activity, transferring groups other than amino-acyl groups"/>
    <property type="evidence" value="ECO:0007669"/>
    <property type="project" value="InterPro"/>
</dbReference>
<reference evidence="2" key="1">
    <citation type="submission" date="2022-03" db="EMBL/GenBank/DDBJ databases">
        <title>The complete genome sequence of a Methyloterrigena soli.</title>
        <authorList>
            <person name="Zi Z."/>
        </authorList>
    </citation>
    <scope>NUCLEOTIDE SEQUENCE</scope>
    <source>
        <strain evidence="2">M48</strain>
    </source>
</reference>
<name>A0AA41QQS6_9HYPH</name>
<dbReference type="InterPro" id="IPR016181">
    <property type="entry name" value="Acyl_CoA_acyltransferase"/>
</dbReference>
<dbReference type="EMBL" id="JALAZD010000004">
    <property type="protein sequence ID" value="MCI0129307.1"/>
    <property type="molecule type" value="Genomic_DNA"/>
</dbReference>
<protein>
    <submittedName>
        <fullName evidence="2">GNAT family N-acetyltransferase</fullName>
    </submittedName>
</protein>
<dbReference type="PROSITE" id="PS51186">
    <property type="entry name" value="GNAT"/>
    <property type="match status" value="1"/>
</dbReference>
<keyword evidence="3" id="KW-1185">Reference proteome</keyword>